<reference evidence="1" key="1">
    <citation type="journal article" date="2019" name="bioRxiv">
        <title>The Genome of the Zebra Mussel, Dreissena polymorpha: A Resource for Invasive Species Research.</title>
        <authorList>
            <person name="McCartney M.A."/>
            <person name="Auch B."/>
            <person name="Kono T."/>
            <person name="Mallez S."/>
            <person name="Zhang Y."/>
            <person name="Obille A."/>
            <person name="Becker A."/>
            <person name="Abrahante J.E."/>
            <person name="Garbe J."/>
            <person name="Badalamenti J.P."/>
            <person name="Herman A."/>
            <person name="Mangelson H."/>
            <person name="Liachko I."/>
            <person name="Sullivan S."/>
            <person name="Sone E.D."/>
            <person name="Koren S."/>
            <person name="Silverstein K.A.T."/>
            <person name="Beckman K.B."/>
            <person name="Gohl D.M."/>
        </authorList>
    </citation>
    <scope>NUCLEOTIDE SEQUENCE</scope>
    <source>
        <strain evidence="1">Duluth1</strain>
        <tissue evidence="1">Whole animal</tissue>
    </source>
</reference>
<evidence type="ECO:0000313" key="2">
    <source>
        <dbReference type="Proteomes" id="UP000828390"/>
    </source>
</evidence>
<sequence>MGIPKVVLLTKIDLACRKVAAMLKMCLKLEASKRWSRKLPTYSACSLITSIFPVKNYVFEIELNVVISILALLALRQILYLTEDYLEGLQEKLKRVKVSTVNKQSSKKVNGKD</sequence>
<keyword evidence="2" id="KW-1185">Reference proteome</keyword>
<evidence type="ECO:0000313" key="1">
    <source>
        <dbReference type="EMBL" id="KAH3731248.1"/>
    </source>
</evidence>
<accession>A0A9D4HVV3</accession>
<proteinExistence type="predicted"/>
<comment type="caution">
    <text evidence="1">The sequence shown here is derived from an EMBL/GenBank/DDBJ whole genome shotgun (WGS) entry which is preliminary data.</text>
</comment>
<name>A0A9D4HVV3_DREPO</name>
<organism evidence="1 2">
    <name type="scientific">Dreissena polymorpha</name>
    <name type="common">Zebra mussel</name>
    <name type="synonym">Mytilus polymorpha</name>
    <dbReference type="NCBI Taxonomy" id="45954"/>
    <lineage>
        <taxon>Eukaryota</taxon>
        <taxon>Metazoa</taxon>
        <taxon>Spiralia</taxon>
        <taxon>Lophotrochozoa</taxon>
        <taxon>Mollusca</taxon>
        <taxon>Bivalvia</taxon>
        <taxon>Autobranchia</taxon>
        <taxon>Heteroconchia</taxon>
        <taxon>Euheterodonta</taxon>
        <taxon>Imparidentia</taxon>
        <taxon>Neoheterodontei</taxon>
        <taxon>Myida</taxon>
        <taxon>Dreissenoidea</taxon>
        <taxon>Dreissenidae</taxon>
        <taxon>Dreissena</taxon>
    </lineage>
</organism>
<dbReference type="Proteomes" id="UP000828390">
    <property type="component" value="Unassembled WGS sequence"/>
</dbReference>
<reference evidence="1" key="2">
    <citation type="submission" date="2020-11" db="EMBL/GenBank/DDBJ databases">
        <authorList>
            <person name="McCartney M.A."/>
            <person name="Auch B."/>
            <person name="Kono T."/>
            <person name="Mallez S."/>
            <person name="Becker A."/>
            <person name="Gohl D.M."/>
            <person name="Silverstein K.A.T."/>
            <person name="Koren S."/>
            <person name="Bechman K.B."/>
            <person name="Herman A."/>
            <person name="Abrahante J.E."/>
            <person name="Garbe J."/>
        </authorList>
    </citation>
    <scope>NUCLEOTIDE SEQUENCE</scope>
    <source>
        <strain evidence="1">Duluth1</strain>
        <tissue evidence="1">Whole animal</tissue>
    </source>
</reference>
<dbReference type="EMBL" id="JAIWYP010000012">
    <property type="protein sequence ID" value="KAH3731248.1"/>
    <property type="molecule type" value="Genomic_DNA"/>
</dbReference>
<gene>
    <name evidence="1" type="ORF">DPMN_057256</name>
</gene>
<dbReference type="AlphaFoldDB" id="A0A9D4HVV3"/>
<protein>
    <submittedName>
        <fullName evidence="1">Uncharacterized protein</fullName>
    </submittedName>
</protein>